<sequence>MAGVLALVLGLLLALPAAAQEAERAFDRMRSGGAGFAEVLPETALRFPEDHGAHPGFRIEWWYVTANLRDAEGAPLGLQWTLFRFATRPGGAADAGWATPQIWMGHAAVTTAEAHRAAERLARGGIGQAGVATDPFAAWIDDWVFAHAGAGGAGAFSPLRLAARGEGFAYDVTLAAEGPMVLQGEAGYSVKSAVGQASHYASQPFFAVEGWVEVAGTRRQVTGRAWMDREWSSRPLAGSQSGWDWFSLHLSGGEKLMVYRLRDSARGDYVTGNWIAPDGTSTRLAPGAVRLAPLARAEVAEGREMTVRWRIEIPARGLAVETRPLNPRAWNGLSTAYWEGPVFVEGSHAGEGYLEMTGE</sequence>
<evidence type="ECO:0000313" key="4">
    <source>
        <dbReference type="Proteomes" id="UP001239909"/>
    </source>
</evidence>
<dbReference type="RefSeq" id="WP_285669545.1">
    <property type="nucleotide sequence ID" value="NZ_BSYI01000001.1"/>
</dbReference>
<protein>
    <submittedName>
        <fullName evidence="3">Lipocalin-like domain-containing protein</fullName>
    </submittedName>
</protein>
<dbReference type="InterPro" id="IPR023374">
    <property type="entry name" value="AttH-like_dom_sf"/>
</dbReference>
<gene>
    <name evidence="3" type="ORF">LNKW23_01340</name>
</gene>
<dbReference type="Proteomes" id="UP001239909">
    <property type="component" value="Unassembled WGS sequence"/>
</dbReference>
<evidence type="ECO:0000256" key="1">
    <source>
        <dbReference type="SAM" id="SignalP"/>
    </source>
</evidence>
<dbReference type="PANTHER" id="PTHR38591">
    <property type="entry name" value="HYDROLASE"/>
    <property type="match status" value="1"/>
</dbReference>
<proteinExistence type="predicted"/>
<keyword evidence="4" id="KW-1185">Reference proteome</keyword>
<name>A0ABQ6LD66_9RHOB</name>
<dbReference type="PANTHER" id="PTHR38591:SF1">
    <property type="entry name" value="BLL1000 PROTEIN"/>
    <property type="match status" value="1"/>
</dbReference>
<feature type="domain" description="AttH" evidence="2">
    <location>
        <begin position="59"/>
        <end position="233"/>
    </location>
</feature>
<dbReference type="Pfam" id="PF17186">
    <property type="entry name" value="Lipocalin_9"/>
    <property type="match status" value="1"/>
</dbReference>
<keyword evidence="1" id="KW-0732">Signal</keyword>
<dbReference type="Gene3D" id="2.40.370.10">
    <property type="entry name" value="AttH-like domain"/>
    <property type="match status" value="2"/>
</dbReference>
<accession>A0ABQ6LD66</accession>
<dbReference type="SUPFAM" id="SSF159245">
    <property type="entry name" value="AttH-like"/>
    <property type="match status" value="1"/>
</dbReference>
<dbReference type="Pfam" id="PF07143">
    <property type="entry name" value="CrtC"/>
    <property type="match status" value="1"/>
</dbReference>
<comment type="caution">
    <text evidence="3">The sequence shown here is derived from an EMBL/GenBank/DDBJ whole genome shotgun (WGS) entry which is preliminary data.</text>
</comment>
<organism evidence="3 4">
    <name type="scientific">Paralimibaculum aggregatum</name>
    <dbReference type="NCBI Taxonomy" id="3036245"/>
    <lineage>
        <taxon>Bacteria</taxon>
        <taxon>Pseudomonadati</taxon>
        <taxon>Pseudomonadota</taxon>
        <taxon>Alphaproteobacteria</taxon>
        <taxon>Rhodobacterales</taxon>
        <taxon>Paracoccaceae</taxon>
        <taxon>Paralimibaculum</taxon>
    </lineage>
</organism>
<feature type="signal peptide" evidence="1">
    <location>
        <begin position="1"/>
        <end position="19"/>
    </location>
</feature>
<dbReference type="InterPro" id="IPR010791">
    <property type="entry name" value="AttH_dom"/>
</dbReference>
<reference evidence="3 4" key="1">
    <citation type="submission" date="2023-04" db="EMBL/GenBank/DDBJ databases">
        <title>Marinoamorphus aggregata gen. nov., sp. Nov., isolate from tissue of brittle star Ophioplocus japonicus.</title>
        <authorList>
            <person name="Kawano K."/>
            <person name="Sawayama S."/>
            <person name="Nakagawa S."/>
        </authorList>
    </citation>
    <scope>NUCLEOTIDE SEQUENCE [LARGE SCALE GENOMIC DNA]</scope>
    <source>
        <strain evidence="3 4">NKW23</strain>
    </source>
</reference>
<evidence type="ECO:0000313" key="3">
    <source>
        <dbReference type="EMBL" id="GMG80922.1"/>
    </source>
</evidence>
<evidence type="ECO:0000259" key="2">
    <source>
        <dbReference type="Pfam" id="PF07143"/>
    </source>
</evidence>
<dbReference type="EMBL" id="BSYI01000001">
    <property type="protein sequence ID" value="GMG80922.1"/>
    <property type="molecule type" value="Genomic_DNA"/>
</dbReference>
<feature type="chain" id="PRO_5045634016" evidence="1">
    <location>
        <begin position="20"/>
        <end position="359"/>
    </location>
</feature>